<dbReference type="RefSeq" id="WP_380755930.1">
    <property type="nucleotide sequence ID" value="NZ_JBHSRF010000031.1"/>
</dbReference>
<proteinExistence type="predicted"/>
<dbReference type="EMBL" id="JBHSRF010000031">
    <property type="protein sequence ID" value="MFC6083686.1"/>
    <property type="molecule type" value="Genomic_DNA"/>
</dbReference>
<comment type="caution">
    <text evidence="2">The sequence shown here is derived from an EMBL/GenBank/DDBJ whole genome shotgun (WGS) entry which is preliminary data.</text>
</comment>
<gene>
    <name evidence="2" type="ORF">ACFP1K_21135</name>
</gene>
<accession>A0ABW1NKC0</accession>
<reference evidence="3" key="1">
    <citation type="journal article" date="2019" name="Int. J. Syst. Evol. Microbiol.">
        <title>The Global Catalogue of Microorganisms (GCM) 10K type strain sequencing project: providing services to taxonomists for standard genome sequencing and annotation.</title>
        <authorList>
            <consortium name="The Broad Institute Genomics Platform"/>
            <consortium name="The Broad Institute Genome Sequencing Center for Infectious Disease"/>
            <person name="Wu L."/>
            <person name="Ma J."/>
        </authorList>
    </citation>
    <scope>NUCLEOTIDE SEQUENCE [LARGE SCALE GENOMIC DNA]</scope>
    <source>
        <strain evidence="3">JCM 30346</strain>
    </source>
</reference>
<feature type="region of interest" description="Disordered" evidence="1">
    <location>
        <begin position="57"/>
        <end position="84"/>
    </location>
</feature>
<evidence type="ECO:0000256" key="1">
    <source>
        <dbReference type="SAM" id="MobiDB-lite"/>
    </source>
</evidence>
<evidence type="ECO:0000313" key="3">
    <source>
        <dbReference type="Proteomes" id="UP001596137"/>
    </source>
</evidence>
<organism evidence="2 3">
    <name type="scientific">Sphaerisporangium aureirubrum</name>
    <dbReference type="NCBI Taxonomy" id="1544736"/>
    <lineage>
        <taxon>Bacteria</taxon>
        <taxon>Bacillati</taxon>
        <taxon>Actinomycetota</taxon>
        <taxon>Actinomycetes</taxon>
        <taxon>Streptosporangiales</taxon>
        <taxon>Streptosporangiaceae</taxon>
        <taxon>Sphaerisporangium</taxon>
    </lineage>
</organism>
<sequence length="84" mass="9147">MTARPLHEQTKSEATVEEVQRQIAAGTRASKLYLDNRVAQGHTTAERAAALMEKAHRRGAEIPGLTKLAAGTRPDQTARRTPNS</sequence>
<dbReference type="Proteomes" id="UP001596137">
    <property type="component" value="Unassembled WGS sequence"/>
</dbReference>
<evidence type="ECO:0000313" key="2">
    <source>
        <dbReference type="EMBL" id="MFC6083686.1"/>
    </source>
</evidence>
<name>A0ABW1NKC0_9ACTN</name>
<keyword evidence="3" id="KW-1185">Reference proteome</keyword>
<protein>
    <submittedName>
        <fullName evidence="2">Uncharacterized protein</fullName>
    </submittedName>
</protein>